<dbReference type="PRINTS" id="PR00598">
    <property type="entry name" value="HTHMARR"/>
</dbReference>
<evidence type="ECO:0000259" key="4">
    <source>
        <dbReference type="PROSITE" id="PS50995"/>
    </source>
</evidence>
<reference evidence="6 7" key="1">
    <citation type="submission" date="2017-09" db="EMBL/GenBank/DDBJ databases">
        <title>Arcobacter canalis sp. nov., a new species isolated from a water canal contaminated with urban sewage.</title>
        <authorList>
            <person name="Perez-Cataluna A."/>
            <person name="Salas-Masso N."/>
            <person name="Figueras M.J."/>
        </authorList>
    </citation>
    <scope>NUCLEOTIDE SEQUENCE [LARGE SCALE GENOMIC DNA]</scope>
    <source>
        <strain evidence="6 7">F98-3</strain>
    </source>
</reference>
<dbReference type="GO" id="GO:0003677">
    <property type="term" value="F:DNA binding"/>
    <property type="evidence" value="ECO:0007669"/>
    <property type="project" value="UniProtKB-KW"/>
</dbReference>
<evidence type="ECO:0000313" key="5">
    <source>
        <dbReference type="EMBL" id="AXX93671.1"/>
    </source>
</evidence>
<dbReference type="AlphaFoldDB" id="A0A2G1DHD1"/>
<dbReference type="KEGG" id="amol:AMOL_2738"/>
<evidence type="ECO:0000313" key="7">
    <source>
        <dbReference type="Proteomes" id="UP000221222"/>
    </source>
</evidence>
<reference evidence="5 8" key="2">
    <citation type="submission" date="2018-08" db="EMBL/GenBank/DDBJ databases">
        <title>Complete genome of the Arcobacter molluscorum type strain LMG 25693.</title>
        <authorList>
            <person name="Miller W.G."/>
            <person name="Yee E."/>
            <person name="Bono J.L."/>
        </authorList>
    </citation>
    <scope>NUCLEOTIDE SEQUENCE [LARGE SCALE GENOMIC DNA]</scope>
    <source>
        <strain evidence="5 8">CECT 7696</strain>
    </source>
</reference>
<accession>A0A2G1DHD1</accession>
<dbReference type="PROSITE" id="PS01117">
    <property type="entry name" value="HTH_MARR_1"/>
    <property type="match status" value="1"/>
</dbReference>
<dbReference type="Gene3D" id="1.10.10.10">
    <property type="entry name" value="Winged helix-like DNA-binding domain superfamily/Winged helix DNA-binding domain"/>
    <property type="match status" value="1"/>
</dbReference>
<dbReference type="RefSeq" id="WP_099342632.1">
    <property type="nucleotide sequence ID" value="NZ_CP032098.1"/>
</dbReference>
<dbReference type="InterPro" id="IPR036390">
    <property type="entry name" value="WH_DNA-bd_sf"/>
</dbReference>
<dbReference type="InterPro" id="IPR000835">
    <property type="entry name" value="HTH_MarR-typ"/>
</dbReference>
<feature type="domain" description="HTH marR-type" evidence="4">
    <location>
        <begin position="6"/>
        <end position="138"/>
    </location>
</feature>
<gene>
    <name evidence="5" type="ORF">AMOL_2738</name>
    <name evidence="6" type="ORF">CPU12_08260</name>
</gene>
<sequence>MTEELNKSIGFKINQIASKINQQFNYILQDYNIALEQRVTLEIISADKNITQTKISTILGKDKTTICRALNSLEKKGFIIKEENKEDKRVNIIKLTQKAYKVLKDTEDIIQNYRNVLSSNLKEEEITTLFKILEKISIKI</sequence>
<keyword evidence="7" id="KW-1185">Reference proteome</keyword>
<dbReference type="Pfam" id="PF01047">
    <property type="entry name" value="MarR"/>
    <property type="match status" value="1"/>
</dbReference>
<evidence type="ECO:0000313" key="6">
    <source>
        <dbReference type="EMBL" id="PHO17919.1"/>
    </source>
</evidence>
<dbReference type="SUPFAM" id="SSF46785">
    <property type="entry name" value="Winged helix' DNA-binding domain"/>
    <property type="match status" value="1"/>
</dbReference>
<dbReference type="GO" id="GO:0003700">
    <property type="term" value="F:DNA-binding transcription factor activity"/>
    <property type="evidence" value="ECO:0007669"/>
    <property type="project" value="InterPro"/>
</dbReference>
<dbReference type="PANTHER" id="PTHR42756:SF1">
    <property type="entry name" value="TRANSCRIPTIONAL REPRESSOR OF EMRAB OPERON"/>
    <property type="match status" value="1"/>
</dbReference>
<dbReference type="PANTHER" id="PTHR42756">
    <property type="entry name" value="TRANSCRIPTIONAL REGULATOR, MARR"/>
    <property type="match status" value="1"/>
</dbReference>
<dbReference type="InterPro" id="IPR023187">
    <property type="entry name" value="Tscrpt_reg_MarR-type_CS"/>
</dbReference>
<dbReference type="SMART" id="SM00347">
    <property type="entry name" value="HTH_MARR"/>
    <property type="match status" value="1"/>
</dbReference>
<evidence type="ECO:0000256" key="3">
    <source>
        <dbReference type="ARBA" id="ARBA00023163"/>
    </source>
</evidence>
<evidence type="ECO:0000313" key="8">
    <source>
        <dbReference type="Proteomes" id="UP000262712"/>
    </source>
</evidence>
<keyword evidence="3" id="KW-0804">Transcription</keyword>
<evidence type="ECO:0000256" key="2">
    <source>
        <dbReference type="ARBA" id="ARBA00023125"/>
    </source>
</evidence>
<dbReference type="EMBL" id="CP032098">
    <property type="protein sequence ID" value="AXX93671.1"/>
    <property type="molecule type" value="Genomic_DNA"/>
</dbReference>
<dbReference type="EMBL" id="NXFY01000011">
    <property type="protein sequence ID" value="PHO17919.1"/>
    <property type="molecule type" value="Genomic_DNA"/>
</dbReference>
<dbReference type="InterPro" id="IPR036388">
    <property type="entry name" value="WH-like_DNA-bd_sf"/>
</dbReference>
<name>A0A2G1DHD1_9BACT</name>
<dbReference type="Proteomes" id="UP000262712">
    <property type="component" value="Chromosome"/>
</dbReference>
<protein>
    <submittedName>
        <fullName evidence="5">Transcriptional regulator, MarR family</fullName>
    </submittedName>
</protein>
<dbReference type="PROSITE" id="PS50995">
    <property type="entry name" value="HTH_MARR_2"/>
    <property type="match status" value="1"/>
</dbReference>
<organism evidence="6 7">
    <name type="scientific">Malaciobacter molluscorum LMG 25693</name>
    <dbReference type="NCBI Taxonomy" id="870501"/>
    <lineage>
        <taxon>Bacteria</taxon>
        <taxon>Pseudomonadati</taxon>
        <taxon>Campylobacterota</taxon>
        <taxon>Epsilonproteobacteria</taxon>
        <taxon>Campylobacterales</taxon>
        <taxon>Arcobacteraceae</taxon>
        <taxon>Malaciobacter</taxon>
    </lineage>
</organism>
<dbReference type="Proteomes" id="UP000221222">
    <property type="component" value="Unassembled WGS sequence"/>
</dbReference>
<evidence type="ECO:0000256" key="1">
    <source>
        <dbReference type="ARBA" id="ARBA00023015"/>
    </source>
</evidence>
<keyword evidence="1" id="KW-0805">Transcription regulation</keyword>
<proteinExistence type="predicted"/>
<keyword evidence="2" id="KW-0238">DNA-binding</keyword>